<organism evidence="1 2">
    <name type="scientific">Rufibacter roseus</name>
    <dbReference type="NCBI Taxonomy" id="1567108"/>
    <lineage>
        <taxon>Bacteria</taxon>
        <taxon>Pseudomonadati</taxon>
        <taxon>Bacteroidota</taxon>
        <taxon>Cytophagia</taxon>
        <taxon>Cytophagales</taxon>
        <taxon>Hymenobacteraceae</taxon>
        <taxon>Rufibacter</taxon>
    </lineage>
</organism>
<reference evidence="2" key="1">
    <citation type="journal article" date="2019" name="Int. J. Syst. Evol. Microbiol.">
        <title>The Global Catalogue of Microorganisms (GCM) 10K type strain sequencing project: providing services to taxonomists for standard genome sequencing and annotation.</title>
        <authorList>
            <consortium name="The Broad Institute Genomics Platform"/>
            <consortium name="The Broad Institute Genome Sequencing Center for Infectious Disease"/>
            <person name="Wu L."/>
            <person name="Ma J."/>
        </authorList>
    </citation>
    <scope>NUCLEOTIDE SEQUENCE [LARGE SCALE GENOMIC DNA]</scope>
    <source>
        <strain evidence="2">CGMCC 4.7393</strain>
    </source>
</reference>
<dbReference type="Pfam" id="PF09965">
    <property type="entry name" value="DUF2199"/>
    <property type="match status" value="1"/>
</dbReference>
<evidence type="ECO:0000313" key="2">
    <source>
        <dbReference type="Proteomes" id="UP001596405"/>
    </source>
</evidence>
<dbReference type="EMBL" id="JBHSYQ010000003">
    <property type="protein sequence ID" value="MFC6996483.1"/>
    <property type="molecule type" value="Genomic_DNA"/>
</dbReference>
<accession>A0ABW2DIT6</accession>
<sequence length="171" mass="20068">MPYTCPNCGQYHDSWPALAYSSPWHYNNLSSEKQETIGWLKGDFCTITYEDQTDRFIRVVMTIPVNDHCEDLDYGLWVSVSEKTFLDYQQNYHNEQHEASYFGYVSNCLMGYEDDVLDVPSTVVTQADGIRPHVFPHEDFKHPLVQDFYYGISKEEAEKRIEEMIRISNQN</sequence>
<protein>
    <submittedName>
        <fullName evidence="1">DUF2199 domain-containing protein</fullName>
    </submittedName>
</protein>
<dbReference type="Proteomes" id="UP001596405">
    <property type="component" value="Unassembled WGS sequence"/>
</dbReference>
<gene>
    <name evidence="1" type="ORF">ACFQHR_02550</name>
</gene>
<comment type="caution">
    <text evidence="1">The sequence shown here is derived from an EMBL/GenBank/DDBJ whole genome shotgun (WGS) entry which is preliminary data.</text>
</comment>
<dbReference type="InterPro" id="IPR018697">
    <property type="entry name" value="DUF2199"/>
</dbReference>
<keyword evidence="2" id="KW-1185">Reference proteome</keyword>
<name>A0ABW2DIT6_9BACT</name>
<dbReference type="RefSeq" id="WP_066625312.1">
    <property type="nucleotide sequence ID" value="NZ_JBHSYQ010000003.1"/>
</dbReference>
<proteinExistence type="predicted"/>
<evidence type="ECO:0000313" key="1">
    <source>
        <dbReference type="EMBL" id="MFC6996483.1"/>
    </source>
</evidence>